<dbReference type="InterPro" id="IPR050882">
    <property type="entry name" value="Prepilin_peptidase/N-MTase"/>
</dbReference>
<feature type="transmembrane region" description="Helical" evidence="1">
    <location>
        <begin position="207"/>
        <end position="225"/>
    </location>
</feature>
<feature type="transmembrane region" description="Helical" evidence="1">
    <location>
        <begin position="99"/>
        <end position="119"/>
    </location>
</feature>
<comment type="caution">
    <text evidence="3">The sequence shown here is derived from an EMBL/GenBank/DDBJ whole genome shotgun (WGS) entry which is preliminary data.</text>
</comment>
<evidence type="ECO:0000256" key="1">
    <source>
        <dbReference type="SAM" id="Phobius"/>
    </source>
</evidence>
<feature type="domain" description="Prepilin peptidase A24 N-terminal" evidence="2">
    <location>
        <begin position="11"/>
        <end position="91"/>
    </location>
</feature>
<keyword evidence="1" id="KW-0472">Membrane</keyword>
<dbReference type="EMBL" id="JBHLZY010000020">
    <property type="protein sequence ID" value="MFB9769895.1"/>
    <property type="molecule type" value="Genomic_DNA"/>
</dbReference>
<keyword evidence="1" id="KW-1133">Transmembrane helix</keyword>
<gene>
    <name evidence="3" type="ORF">ACFFLI_08460</name>
</gene>
<keyword evidence="1" id="KW-0812">Transmembrane</keyword>
<dbReference type="Proteomes" id="UP001589691">
    <property type="component" value="Unassembled WGS sequence"/>
</dbReference>
<feature type="transmembrane region" description="Helical" evidence="1">
    <location>
        <begin position="139"/>
        <end position="161"/>
    </location>
</feature>
<keyword evidence="4" id="KW-1185">Reference proteome</keyword>
<protein>
    <submittedName>
        <fullName evidence="3">Prepilin peptidase</fullName>
        <ecNumber evidence="3">3.4.23.-</ecNumber>
    </submittedName>
</protein>
<dbReference type="RefSeq" id="WP_137641606.1">
    <property type="nucleotide sequence ID" value="NZ_BJEA01000001.1"/>
</dbReference>
<evidence type="ECO:0000313" key="4">
    <source>
        <dbReference type="Proteomes" id="UP001589691"/>
    </source>
</evidence>
<accession>A0ABV5WUS7</accession>
<dbReference type="GO" id="GO:0016787">
    <property type="term" value="F:hydrolase activity"/>
    <property type="evidence" value="ECO:0007669"/>
    <property type="project" value="UniProtKB-KW"/>
</dbReference>
<proteinExistence type="predicted"/>
<dbReference type="SUPFAM" id="SSF48695">
    <property type="entry name" value="Multiheme cytochromes"/>
    <property type="match status" value="1"/>
</dbReference>
<dbReference type="Pfam" id="PF06750">
    <property type="entry name" value="A24_N_bact"/>
    <property type="match status" value="1"/>
</dbReference>
<name>A0ABV5WUS7_9LACO</name>
<dbReference type="PANTHER" id="PTHR30487">
    <property type="entry name" value="TYPE 4 PREPILIN-LIKE PROTEINS LEADER PEPTIDE-PROCESSING ENZYME"/>
    <property type="match status" value="1"/>
</dbReference>
<feature type="transmembrane region" description="Helical" evidence="1">
    <location>
        <begin position="173"/>
        <end position="201"/>
    </location>
</feature>
<dbReference type="PANTHER" id="PTHR30487:SF0">
    <property type="entry name" value="PREPILIN LEADER PEPTIDASE_N-METHYLTRANSFERASE-RELATED"/>
    <property type="match status" value="1"/>
</dbReference>
<dbReference type="EC" id="3.4.23.-" evidence="3"/>
<reference evidence="3 4" key="1">
    <citation type="submission" date="2024-09" db="EMBL/GenBank/DDBJ databases">
        <authorList>
            <person name="Sun Q."/>
            <person name="Mori K."/>
        </authorList>
    </citation>
    <scope>NUCLEOTIDE SEQUENCE [LARGE SCALE GENOMIC DNA]</scope>
    <source>
        <strain evidence="3 4">TBRC 4576</strain>
    </source>
</reference>
<sequence>MLLTHTLLFWIGACWGSWLTCMAERLSANQSLWRQPRSACPVCHHQLRAWQLIPLVGAAVQGWRCHDCHQPISWYSTLLEALCGWLLMISWHAPNQIPLLMLGAYAVLLFNSLTDYLTFDVYPSTLLLPGGLGLLWHPLTLNAAFLSLIGLLVGLSLCALFTNRFGLGDVDVLLMLSTLAPPAVVIESLLLATLAALLIIVSRRTPGPLPFVPFITWGFILCTLAP</sequence>
<keyword evidence="3" id="KW-0378">Hydrolase</keyword>
<evidence type="ECO:0000313" key="3">
    <source>
        <dbReference type="EMBL" id="MFB9769895.1"/>
    </source>
</evidence>
<organism evidence="3 4">
    <name type="scientific">Lactiplantibacillus modestisalitolerans</name>
    <dbReference type="NCBI Taxonomy" id="1457219"/>
    <lineage>
        <taxon>Bacteria</taxon>
        <taxon>Bacillati</taxon>
        <taxon>Bacillota</taxon>
        <taxon>Bacilli</taxon>
        <taxon>Lactobacillales</taxon>
        <taxon>Lactobacillaceae</taxon>
        <taxon>Lactiplantibacillus</taxon>
    </lineage>
</organism>
<dbReference type="InterPro" id="IPR010627">
    <property type="entry name" value="Prepilin_pept_A24_N"/>
</dbReference>
<dbReference type="InterPro" id="IPR036280">
    <property type="entry name" value="Multihaem_cyt_sf"/>
</dbReference>
<evidence type="ECO:0000259" key="2">
    <source>
        <dbReference type="Pfam" id="PF06750"/>
    </source>
</evidence>